<feature type="transmembrane region" description="Helical" evidence="6">
    <location>
        <begin position="233"/>
        <end position="259"/>
    </location>
</feature>
<dbReference type="NCBIfam" id="NF008241">
    <property type="entry name" value="PRK11017.1"/>
    <property type="match status" value="1"/>
</dbReference>
<feature type="transmembrane region" description="Helical" evidence="6">
    <location>
        <begin position="378"/>
        <end position="398"/>
    </location>
</feature>
<dbReference type="PANTHER" id="PTHR30569">
    <property type="entry name" value="CYTOSINE TRANSPORTER CODB"/>
    <property type="match status" value="1"/>
</dbReference>
<feature type="transmembrane region" description="Helical" evidence="6">
    <location>
        <begin position="161"/>
        <end position="180"/>
    </location>
</feature>
<dbReference type="AlphaFoldDB" id="A0AAJ1IFZ3"/>
<reference evidence="7 8" key="1">
    <citation type="submission" date="2022-12" db="EMBL/GenBank/DDBJ databases">
        <title>Metagenome assembled genome from gulf of manar.</title>
        <authorList>
            <person name="Kohli P."/>
            <person name="Pk S."/>
            <person name="Venkata Ramana C."/>
            <person name="Sasikala C."/>
        </authorList>
    </citation>
    <scope>NUCLEOTIDE SEQUENCE [LARGE SCALE GENOMIC DNA]</scope>
    <source>
        <strain evidence="7">JB008</strain>
    </source>
</reference>
<evidence type="ECO:0000313" key="8">
    <source>
        <dbReference type="Proteomes" id="UP001221217"/>
    </source>
</evidence>
<comment type="similarity">
    <text evidence="2">Belongs to the purine-cytosine permease (2.A.39) family.</text>
</comment>
<comment type="subcellular location">
    <subcellularLocation>
        <location evidence="1">Membrane</location>
        <topology evidence="1">Multi-pass membrane protein</topology>
    </subcellularLocation>
</comment>
<feature type="transmembrane region" description="Helical" evidence="6">
    <location>
        <begin position="404"/>
        <end position="422"/>
    </location>
</feature>
<dbReference type="GO" id="GO:0015209">
    <property type="term" value="F:cytosine transmembrane transporter activity"/>
    <property type="evidence" value="ECO:0007669"/>
    <property type="project" value="InterPro"/>
</dbReference>
<feature type="transmembrane region" description="Helical" evidence="6">
    <location>
        <begin position="135"/>
        <end position="154"/>
    </location>
</feature>
<keyword evidence="5 6" id="KW-0472">Membrane</keyword>
<dbReference type="Gene3D" id="1.10.4160.10">
    <property type="entry name" value="Hydantoin permease"/>
    <property type="match status" value="1"/>
</dbReference>
<dbReference type="GO" id="GO:0005886">
    <property type="term" value="C:plasma membrane"/>
    <property type="evidence" value="ECO:0007669"/>
    <property type="project" value="TreeGrafter"/>
</dbReference>
<dbReference type="CDD" id="cd11484">
    <property type="entry name" value="SLC-NCS1sbd_CobB-like"/>
    <property type="match status" value="1"/>
</dbReference>
<dbReference type="InterPro" id="IPR030191">
    <property type="entry name" value="CodB"/>
</dbReference>
<evidence type="ECO:0000256" key="5">
    <source>
        <dbReference type="ARBA" id="ARBA00023136"/>
    </source>
</evidence>
<feature type="transmembrane region" description="Helical" evidence="6">
    <location>
        <begin position="335"/>
        <end position="358"/>
    </location>
</feature>
<evidence type="ECO:0000256" key="1">
    <source>
        <dbReference type="ARBA" id="ARBA00004141"/>
    </source>
</evidence>
<evidence type="ECO:0000256" key="4">
    <source>
        <dbReference type="ARBA" id="ARBA00022989"/>
    </source>
</evidence>
<name>A0AAJ1IFZ3_9SPIO</name>
<dbReference type="EMBL" id="JAQQAL010000025">
    <property type="protein sequence ID" value="MDC7227454.1"/>
    <property type="molecule type" value="Genomic_DNA"/>
</dbReference>
<gene>
    <name evidence="7" type="primary">codB</name>
    <name evidence="7" type="ORF">PQJ61_11885</name>
</gene>
<dbReference type="InterPro" id="IPR001248">
    <property type="entry name" value="Pur-cyt_permease"/>
</dbReference>
<accession>A0AAJ1IFZ3</accession>
<evidence type="ECO:0000256" key="2">
    <source>
        <dbReference type="ARBA" id="ARBA00008974"/>
    </source>
</evidence>
<comment type="caution">
    <text evidence="7">The sequence shown here is derived from an EMBL/GenBank/DDBJ whole genome shotgun (WGS) entry which is preliminary data.</text>
</comment>
<organism evidence="7 8">
    <name type="scientific">Candidatus Thalassospirochaeta sargassi</name>
    <dbReference type="NCBI Taxonomy" id="3119039"/>
    <lineage>
        <taxon>Bacteria</taxon>
        <taxon>Pseudomonadati</taxon>
        <taxon>Spirochaetota</taxon>
        <taxon>Spirochaetia</taxon>
        <taxon>Spirochaetales</taxon>
        <taxon>Spirochaetaceae</taxon>
        <taxon>Candidatus Thalassospirochaeta</taxon>
    </lineage>
</organism>
<keyword evidence="3 6" id="KW-0812">Transmembrane</keyword>
<feature type="transmembrane region" description="Helical" evidence="6">
    <location>
        <begin position="103"/>
        <end position="123"/>
    </location>
</feature>
<evidence type="ECO:0000256" key="6">
    <source>
        <dbReference type="SAM" id="Phobius"/>
    </source>
</evidence>
<keyword evidence="4 6" id="KW-1133">Transmembrane helix</keyword>
<evidence type="ECO:0000313" key="7">
    <source>
        <dbReference type="EMBL" id="MDC7227454.1"/>
    </source>
</evidence>
<evidence type="ECO:0000256" key="3">
    <source>
        <dbReference type="ARBA" id="ARBA00022692"/>
    </source>
</evidence>
<dbReference type="Proteomes" id="UP001221217">
    <property type="component" value="Unassembled WGS sequence"/>
</dbReference>
<proteinExistence type="inferred from homology"/>
<dbReference type="Pfam" id="PF02133">
    <property type="entry name" value="Transp_cyt_pur"/>
    <property type="match status" value="1"/>
</dbReference>
<feature type="transmembrane region" description="Helical" evidence="6">
    <location>
        <begin position="312"/>
        <end position="329"/>
    </location>
</feature>
<dbReference type="PANTHER" id="PTHR30569:SF0">
    <property type="entry name" value="CYTOSINE PERMEASE"/>
    <property type="match status" value="1"/>
</dbReference>
<feature type="transmembrane region" description="Helical" evidence="6">
    <location>
        <begin position="27"/>
        <end position="47"/>
    </location>
</feature>
<protein>
    <submittedName>
        <fullName evidence="7">Cytosine permease</fullName>
    </submittedName>
</protein>
<feature type="transmembrane region" description="Helical" evidence="6">
    <location>
        <begin position="265"/>
        <end position="286"/>
    </location>
</feature>
<sequence>MSEIKEEKVVDQDYPLGHVPMHARKGLLSIAAVLLGFTFFSPTMLAGAQLGAAFSLKPLMIILIGGSVILGVYVAVMCLLGAKTGLTSVLLSKYTLGKGGAKWADIILGGTQIGWYAVTSAYMGELFAKGLGMTGWSVTFTIFWAVVMGITAVYGFKGMEIVSYFALPAILILVIYIPYLGVKEVGGWGAMAALQPASTMSIGAAITVVVGTFASGGTQAANWSRFAKNGMTGFWAGLIAFLLGNGLMIFSGMIGALAFNNGDLVEVMIAMNITVLALIILTMNIWTTNNATAYAFGVAGAELFNKPNKRPFIIGGVLIAIVLAVTGIYKNFIPMLVLFGTFIPPLGGVIIGDFFFTYKGKLPDIETVEFKNFRIAPVIAYVIGSLAAYLGGRLGIGIPPLQGIIIAALMVPVINAIIKAAGVNDMHAIKE</sequence>
<feature type="transmembrane region" description="Helical" evidence="6">
    <location>
        <begin position="59"/>
        <end position="82"/>
    </location>
</feature>
<feature type="transmembrane region" description="Helical" evidence="6">
    <location>
        <begin position="200"/>
        <end position="221"/>
    </location>
</feature>